<dbReference type="Proteomes" id="UP001164746">
    <property type="component" value="Chromosome 9"/>
</dbReference>
<evidence type="ECO:0000313" key="2">
    <source>
        <dbReference type="EMBL" id="WAR15022.1"/>
    </source>
</evidence>
<feature type="chain" id="PRO_5046762090" description="Protein sleepless" evidence="1">
    <location>
        <begin position="25"/>
        <end position="114"/>
    </location>
</feature>
<organism evidence="2 3">
    <name type="scientific">Mya arenaria</name>
    <name type="common">Soft-shell clam</name>
    <dbReference type="NCBI Taxonomy" id="6604"/>
    <lineage>
        <taxon>Eukaryota</taxon>
        <taxon>Metazoa</taxon>
        <taxon>Spiralia</taxon>
        <taxon>Lophotrochozoa</taxon>
        <taxon>Mollusca</taxon>
        <taxon>Bivalvia</taxon>
        <taxon>Autobranchia</taxon>
        <taxon>Heteroconchia</taxon>
        <taxon>Euheterodonta</taxon>
        <taxon>Imparidentia</taxon>
        <taxon>Neoheterodontei</taxon>
        <taxon>Myida</taxon>
        <taxon>Myoidea</taxon>
        <taxon>Myidae</taxon>
        <taxon>Mya</taxon>
    </lineage>
</organism>
<gene>
    <name evidence="2" type="ORF">MAR_005127</name>
</gene>
<accession>A0ABY7EYM3</accession>
<sequence length="114" mass="12698">MDQRLILAIFYFLSCIAVVGEVNGYIRDCSNGSDFSADFRNATHLSVERGFLKLDNQTGCGYSPTHFANLCVSVCNTNFCNGPFSDGGRLRHMTVLEMIGLCLVLKTFQKLLQF</sequence>
<reference evidence="2" key="1">
    <citation type="submission" date="2022-11" db="EMBL/GenBank/DDBJ databases">
        <title>Centuries of genome instability and evolution in soft-shell clam transmissible cancer (bioRxiv).</title>
        <authorList>
            <person name="Hart S.F.M."/>
            <person name="Yonemitsu M.A."/>
            <person name="Giersch R.M."/>
            <person name="Beal B.F."/>
            <person name="Arriagada G."/>
            <person name="Davis B.W."/>
            <person name="Ostrander E.A."/>
            <person name="Goff S.P."/>
            <person name="Metzger M.J."/>
        </authorList>
    </citation>
    <scope>NUCLEOTIDE SEQUENCE</scope>
    <source>
        <strain evidence="2">MELC-2E11</strain>
        <tissue evidence="2">Siphon/mantle</tissue>
    </source>
</reference>
<dbReference type="EMBL" id="CP111020">
    <property type="protein sequence ID" value="WAR15022.1"/>
    <property type="molecule type" value="Genomic_DNA"/>
</dbReference>
<evidence type="ECO:0008006" key="4">
    <source>
        <dbReference type="Google" id="ProtNLM"/>
    </source>
</evidence>
<name>A0ABY7EYM3_MYAAR</name>
<evidence type="ECO:0000313" key="3">
    <source>
        <dbReference type="Proteomes" id="UP001164746"/>
    </source>
</evidence>
<evidence type="ECO:0000256" key="1">
    <source>
        <dbReference type="SAM" id="SignalP"/>
    </source>
</evidence>
<feature type="signal peptide" evidence="1">
    <location>
        <begin position="1"/>
        <end position="24"/>
    </location>
</feature>
<keyword evidence="1" id="KW-0732">Signal</keyword>
<protein>
    <recommendedName>
        <fullName evidence="4">Protein sleepless</fullName>
    </recommendedName>
</protein>
<proteinExistence type="predicted"/>
<keyword evidence="3" id="KW-1185">Reference proteome</keyword>